<protein>
    <submittedName>
        <fullName evidence="1">Uncharacterized protein</fullName>
    </submittedName>
</protein>
<organism evidence="1">
    <name type="scientific">Proteus mirabilis</name>
    <dbReference type="NCBI Taxonomy" id="584"/>
    <lineage>
        <taxon>Bacteria</taxon>
        <taxon>Pseudomonadati</taxon>
        <taxon>Pseudomonadota</taxon>
        <taxon>Gammaproteobacteria</taxon>
        <taxon>Enterobacterales</taxon>
        <taxon>Morganellaceae</taxon>
        <taxon>Proteus</taxon>
    </lineage>
</organism>
<name>A0A7D5W5S8_PROMI</name>
<proteinExistence type="predicted"/>
<gene>
    <name evidence="1" type="ORF">HZ283_15025</name>
</gene>
<dbReference type="AlphaFoldDB" id="A0A7D5W5S8"/>
<evidence type="ECO:0000313" key="1">
    <source>
        <dbReference type="EMBL" id="QLJ18347.1"/>
    </source>
</evidence>
<reference evidence="1" key="1">
    <citation type="submission" date="2020-07" db="EMBL/GenBank/DDBJ databases">
        <title>Hypervirulent multi-drug resistant Proteus mirabilis strain with mosaic plasmid.</title>
        <authorList>
            <person name="Shelenkov A."/>
            <person name="Mikhaylova Y.V."/>
            <person name="Yanushevich Y.G."/>
            <person name="Petrova L."/>
            <person name="Fomina V."/>
            <person name="Zamyatin M."/>
            <person name="Shagin D."/>
        </authorList>
    </citation>
    <scope>NUCLEOTIDE SEQUENCE</scope>
    <source>
        <strain evidence="1">CriePir89</strain>
    </source>
</reference>
<accession>A0A7D5W5S8</accession>
<dbReference type="EMBL" id="CP059056">
    <property type="protein sequence ID" value="QLJ18347.1"/>
    <property type="molecule type" value="Genomic_DNA"/>
</dbReference>
<sequence length="271" mass="31156">MANALPKRASSEAIRIINRAITDRRALAEIEKEKLMRLMSSMMRENPDSVELNTISACYYALVSDIHNLLISTEKVMADLDCGKIGYGYFTENALTALGNALMIKEVYKYMKKYKFPLNDMGIHIAELFMSTSMFMLDFKVFNELKESFGAKLNKADKINKMDDFYHFLLKNDKNSINFSSYICDVFDVISREISRKAVINYSLPPISEYDFELHNDDGYEFINFSFTFPIESDLDIVLALEDEMLLAISKLNYSSEVKTKISFDFSIGEE</sequence>
<dbReference type="RefSeq" id="WP_409547127.1">
    <property type="nucleotide sequence ID" value="NZ_JBKCRG010000055.1"/>
</dbReference>